<protein>
    <submittedName>
        <fullName evidence="2">Uncharacterized protein</fullName>
    </submittedName>
</protein>
<accession>A0A8H4T1V4</accession>
<evidence type="ECO:0000313" key="2">
    <source>
        <dbReference type="EMBL" id="KAF4949679.1"/>
    </source>
</evidence>
<organism evidence="2 3">
    <name type="scientific">Fusarium gaditjirri</name>
    <dbReference type="NCBI Taxonomy" id="282569"/>
    <lineage>
        <taxon>Eukaryota</taxon>
        <taxon>Fungi</taxon>
        <taxon>Dikarya</taxon>
        <taxon>Ascomycota</taxon>
        <taxon>Pezizomycotina</taxon>
        <taxon>Sordariomycetes</taxon>
        <taxon>Hypocreomycetidae</taxon>
        <taxon>Hypocreales</taxon>
        <taxon>Nectriaceae</taxon>
        <taxon>Fusarium</taxon>
        <taxon>Fusarium nisikadoi species complex</taxon>
    </lineage>
</organism>
<feature type="region of interest" description="Disordered" evidence="1">
    <location>
        <begin position="1"/>
        <end position="22"/>
    </location>
</feature>
<reference evidence="2" key="2">
    <citation type="submission" date="2020-05" db="EMBL/GenBank/DDBJ databases">
        <authorList>
            <person name="Kim H.-S."/>
            <person name="Proctor R.H."/>
            <person name="Brown D.W."/>
        </authorList>
    </citation>
    <scope>NUCLEOTIDE SEQUENCE</scope>
    <source>
        <strain evidence="2">NRRL 45417</strain>
    </source>
</reference>
<name>A0A8H4T1V4_9HYPO</name>
<dbReference type="EMBL" id="JABFAI010000232">
    <property type="protein sequence ID" value="KAF4949679.1"/>
    <property type="molecule type" value="Genomic_DNA"/>
</dbReference>
<comment type="caution">
    <text evidence="2">The sequence shown here is derived from an EMBL/GenBank/DDBJ whole genome shotgun (WGS) entry which is preliminary data.</text>
</comment>
<dbReference type="AlphaFoldDB" id="A0A8H4T1V4"/>
<gene>
    <name evidence="2" type="ORF">FGADI_8742</name>
</gene>
<evidence type="ECO:0000256" key="1">
    <source>
        <dbReference type="SAM" id="MobiDB-lite"/>
    </source>
</evidence>
<sequence length="275" mass="31977">MTPSGHRTQKIAHESNPLPLTPRQLRHVDNKQMAYGNISPIAGDPTNMQFKILGKGERSPKLLHNMAAAVIDDRWPFSKKFRDAQKLSRSLARFTHMVRDILGMPGGFTLGMVRIELDMFRMDGLRHSTKMSWWERISHPHGYKEGARRHVTQWMDNVEVLQALDITVGVNLRMRMPYRDYVVMRVLTKVLRQSNVEPSVTLPQKAWKDVPEKYRSLLIGMVDFAITGTQLRRTLELQRVALTTDEERTLIEHGCITVQSLRIIHERHDEDLYRY</sequence>
<dbReference type="OrthoDB" id="5092040at2759"/>
<evidence type="ECO:0000313" key="3">
    <source>
        <dbReference type="Proteomes" id="UP000604273"/>
    </source>
</evidence>
<dbReference type="Proteomes" id="UP000604273">
    <property type="component" value="Unassembled WGS sequence"/>
</dbReference>
<keyword evidence="3" id="KW-1185">Reference proteome</keyword>
<reference evidence="2" key="1">
    <citation type="journal article" date="2020" name="BMC Genomics">
        <title>Correction to: Identification and distribution of gene clusters required for synthesis of sphingolipid metabolism inhibitors in diverse species of the filamentous fungus Fusarium.</title>
        <authorList>
            <person name="Kim H.S."/>
            <person name="Lohmar J.M."/>
            <person name="Busman M."/>
            <person name="Brown D.W."/>
            <person name="Naumann T.A."/>
            <person name="Divon H.H."/>
            <person name="Lysoe E."/>
            <person name="Uhlig S."/>
            <person name="Proctor R.H."/>
        </authorList>
    </citation>
    <scope>NUCLEOTIDE SEQUENCE</scope>
    <source>
        <strain evidence="2">NRRL 45417</strain>
    </source>
</reference>
<proteinExistence type="predicted"/>